<feature type="signal peptide" evidence="5">
    <location>
        <begin position="1"/>
        <end position="31"/>
    </location>
</feature>
<feature type="chain" id="PRO_5046142007" evidence="5">
    <location>
        <begin position="32"/>
        <end position="172"/>
    </location>
</feature>
<evidence type="ECO:0000313" key="7">
    <source>
        <dbReference type="Proteomes" id="UP001156905"/>
    </source>
</evidence>
<evidence type="ECO:0000256" key="5">
    <source>
        <dbReference type="SAM" id="SignalP"/>
    </source>
</evidence>
<evidence type="ECO:0000256" key="4">
    <source>
        <dbReference type="SAM" id="MobiDB-lite"/>
    </source>
</evidence>
<dbReference type="InterPro" id="IPR036896">
    <property type="entry name" value="Avidin-like_sf"/>
</dbReference>
<sequence length="172" mass="17709">MESEMSQANWKLTNRIGAACLGLLVAAPAAAQPIWTWTNQYGSTLAVDNYNPNTGAISGTYTNNASNSCDAGAPQTMMGWLAQTNSGAAISFSVNFVGCGSTTVWTGQLNAASGFQGLWLLSLAEPVAWNGISAGADTFTFASGDKSKLPSASGEVAKSGAGEKLSNTKTRK</sequence>
<evidence type="ECO:0000256" key="1">
    <source>
        <dbReference type="ARBA" id="ARBA00004613"/>
    </source>
</evidence>
<name>A0ABQ6BDX7_9BRAD</name>
<comment type="caution">
    <text evidence="6">The sequence shown here is derived from an EMBL/GenBank/DDBJ whole genome shotgun (WGS) entry which is preliminary data.</text>
</comment>
<reference evidence="7" key="1">
    <citation type="journal article" date="2019" name="Int. J. Syst. Evol. Microbiol.">
        <title>The Global Catalogue of Microorganisms (GCM) 10K type strain sequencing project: providing services to taxonomists for standard genome sequencing and annotation.</title>
        <authorList>
            <consortium name="The Broad Institute Genomics Platform"/>
            <consortium name="The Broad Institute Genome Sequencing Center for Infectious Disease"/>
            <person name="Wu L."/>
            <person name="Ma J."/>
        </authorList>
    </citation>
    <scope>NUCLEOTIDE SEQUENCE [LARGE SCALE GENOMIC DNA]</scope>
    <source>
        <strain evidence="7">NBRC 102520</strain>
    </source>
</reference>
<proteinExistence type="predicted"/>
<dbReference type="Gene3D" id="2.40.128.30">
    <property type="entry name" value="Avidin-like"/>
    <property type="match status" value="1"/>
</dbReference>
<dbReference type="EMBL" id="BSOW01000051">
    <property type="protein sequence ID" value="GLR91624.1"/>
    <property type="molecule type" value="Genomic_DNA"/>
</dbReference>
<accession>A0ABQ6BDX7</accession>
<dbReference type="PROSITE" id="PS51326">
    <property type="entry name" value="AVIDIN_2"/>
    <property type="match status" value="1"/>
</dbReference>
<keyword evidence="3 5" id="KW-0732">Signal</keyword>
<gene>
    <name evidence="6" type="ORF">GCM10007857_83420</name>
</gene>
<dbReference type="SUPFAM" id="SSF50876">
    <property type="entry name" value="Avidin/streptavidin"/>
    <property type="match status" value="1"/>
</dbReference>
<keyword evidence="7" id="KW-1185">Reference proteome</keyword>
<keyword evidence="2" id="KW-0964">Secreted</keyword>
<dbReference type="Pfam" id="PF01382">
    <property type="entry name" value="Avidin"/>
    <property type="match status" value="1"/>
</dbReference>
<evidence type="ECO:0000256" key="2">
    <source>
        <dbReference type="ARBA" id="ARBA00022525"/>
    </source>
</evidence>
<comment type="subcellular location">
    <subcellularLocation>
        <location evidence="1">Secreted</location>
    </subcellularLocation>
</comment>
<evidence type="ECO:0000256" key="3">
    <source>
        <dbReference type="ARBA" id="ARBA00022729"/>
    </source>
</evidence>
<dbReference type="Proteomes" id="UP001156905">
    <property type="component" value="Unassembled WGS sequence"/>
</dbReference>
<protein>
    <submittedName>
        <fullName evidence="6">Avidin</fullName>
    </submittedName>
</protein>
<evidence type="ECO:0000313" key="6">
    <source>
        <dbReference type="EMBL" id="GLR91624.1"/>
    </source>
</evidence>
<dbReference type="InterPro" id="IPR005468">
    <property type="entry name" value="Avidin/str"/>
</dbReference>
<feature type="region of interest" description="Disordered" evidence="4">
    <location>
        <begin position="144"/>
        <end position="172"/>
    </location>
</feature>
<organism evidence="6 7">
    <name type="scientific">Bradyrhizobium iriomotense</name>
    <dbReference type="NCBI Taxonomy" id="441950"/>
    <lineage>
        <taxon>Bacteria</taxon>
        <taxon>Pseudomonadati</taxon>
        <taxon>Pseudomonadota</taxon>
        <taxon>Alphaproteobacteria</taxon>
        <taxon>Hyphomicrobiales</taxon>
        <taxon>Nitrobacteraceae</taxon>
        <taxon>Bradyrhizobium</taxon>
    </lineage>
</organism>